<protein>
    <submittedName>
        <fullName evidence="1">Unannotated protein</fullName>
    </submittedName>
</protein>
<sequence length="419" mass="45219">MSILNFEDKPGRGPKKPLKALLGIGGLAAVIALASTLAANININSGPIEFGQGVSQTSACDDQITVTPYSTFINDSSTGSHRLTSIKVSGIDSTQDHCAGKTFVIKAYDEEGKVNLFNYSQIDFSYPPIVLQSDTYTAVEITNYGGTFVWTSGGTDGDDVLNDENVGDPGRDLTQTSFTVNLVSASSTIVRTPLASAQDVEKITVETKNAVNASFDCSDVLVPNDAPSYYPCGPQLNVPISTLTAAGWTPCFEDNYDNDTRTVSDAYTNCTGNYLAVFGQEVSGSTALLLSVAPRNEVFTVTEGNRPHLANGTYWYYTPINDRWTYDPSGNGRSGDAQSLGFAPNAIINQSTCDYNQEIGDPTSPYRLCWHISNDPEDNVSEPTFVRGYRIGLIFDDEGGNYVSGNYLRVIYQHSGTNE</sequence>
<proteinExistence type="predicted"/>
<reference evidence="1" key="1">
    <citation type="submission" date="2020-05" db="EMBL/GenBank/DDBJ databases">
        <authorList>
            <person name="Chiriac C."/>
            <person name="Salcher M."/>
            <person name="Ghai R."/>
            <person name="Kavagutti S V."/>
        </authorList>
    </citation>
    <scope>NUCLEOTIDE SEQUENCE</scope>
</reference>
<name>A0A6J6FP37_9ZZZZ</name>
<dbReference type="AlphaFoldDB" id="A0A6J6FP37"/>
<gene>
    <name evidence="1" type="ORF">UFOPK1775_00628</name>
</gene>
<organism evidence="1">
    <name type="scientific">freshwater metagenome</name>
    <dbReference type="NCBI Taxonomy" id="449393"/>
    <lineage>
        <taxon>unclassified sequences</taxon>
        <taxon>metagenomes</taxon>
        <taxon>ecological metagenomes</taxon>
    </lineage>
</organism>
<evidence type="ECO:0000313" key="1">
    <source>
        <dbReference type="EMBL" id="CAB4590862.1"/>
    </source>
</evidence>
<accession>A0A6J6FP37</accession>
<dbReference type="EMBL" id="CAEZUB010000059">
    <property type="protein sequence ID" value="CAB4590862.1"/>
    <property type="molecule type" value="Genomic_DNA"/>
</dbReference>